<sequence>MLDIETSQGDACEEGLAAKLVRLARRLSLKALGREALMLGVLKRHKAFKVAWDMYRGYVTGHEHRECSNAFKERRRESCGQDARHAESEASTWLDILRACSCRRAACSHGQRLAVP</sequence>
<reference evidence="1 2" key="3">
    <citation type="journal article" date="2010" name="BMC Genomics">
        <title>Transcriptome sequencing and comparative analysis of cucumber flowers with different sex types.</title>
        <authorList>
            <person name="Guo S."/>
            <person name="Zheng Y."/>
            <person name="Joung J.G."/>
            <person name="Liu S."/>
            <person name="Zhang Z."/>
            <person name="Crasta O.R."/>
            <person name="Sobral B.W."/>
            <person name="Xu Y."/>
            <person name="Huang S."/>
            <person name="Fei Z."/>
        </authorList>
    </citation>
    <scope>NUCLEOTIDE SEQUENCE [LARGE SCALE GENOMIC DNA]</scope>
    <source>
        <strain evidence="2">cv. 9930</strain>
    </source>
</reference>
<proteinExistence type="predicted"/>
<dbReference type="AlphaFoldDB" id="A0A0A0L120"/>
<protein>
    <submittedName>
        <fullName evidence="1">Uncharacterized protein</fullName>
    </submittedName>
</protein>
<organism evidence="1 2">
    <name type="scientific">Cucumis sativus</name>
    <name type="common">Cucumber</name>
    <dbReference type="NCBI Taxonomy" id="3659"/>
    <lineage>
        <taxon>Eukaryota</taxon>
        <taxon>Viridiplantae</taxon>
        <taxon>Streptophyta</taxon>
        <taxon>Embryophyta</taxon>
        <taxon>Tracheophyta</taxon>
        <taxon>Spermatophyta</taxon>
        <taxon>Magnoliopsida</taxon>
        <taxon>eudicotyledons</taxon>
        <taxon>Gunneridae</taxon>
        <taxon>Pentapetalae</taxon>
        <taxon>rosids</taxon>
        <taxon>fabids</taxon>
        <taxon>Cucurbitales</taxon>
        <taxon>Cucurbitaceae</taxon>
        <taxon>Benincaseae</taxon>
        <taxon>Cucumis</taxon>
    </lineage>
</organism>
<dbReference type="EMBL" id="CM002925">
    <property type="protein sequence ID" value="KGN53836.1"/>
    <property type="molecule type" value="Genomic_DNA"/>
</dbReference>
<evidence type="ECO:0000313" key="2">
    <source>
        <dbReference type="Proteomes" id="UP000029981"/>
    </source>
</evidence>
<reference evidence="1 2" key="4">
    <citation type="journal article" date="2011" name="BMC Genomics">
        <title>RNA-Seq improves annotation of protein-coding genes in the cucumber genome.</title>
        <authorList>
            <person name="Li Z."/>
            <person name="Zhang Z."/>
            <person name="Yan P."/>
            <person name="Huang S."/>
            <person name="Fei Z."/>
            <person name="Lin K."/>
        </authorList>
    </citation>
    <scope>NUCLEOTIDE SEQUENCE [LARGE SCALE GENOMIC DNA]</scope>
    <source>
        <strain evidence="2">cv. 9930</strain>
    </source>
</reference>
<evidence type="ECO:0000313" key="1">
    <source>
        <dbReference type="EMBL" id="KGN53836.1"/>
    </source>
</evidence>
<dbReference type="Proteomes" id="UP000029981">
    <property type="component" value="Chromosome 4"/>
</dbReference>
<dbReference type="Gramene" id="KGN53836">
    <property type="protein sequence ID" value="KGN53836"/>
    <property type="gene ID" value="Csa_4G161840"/>
</dbReference>
<accession>A0A0A0L120</accession>
<reference evidence="1 2" key="1">
    <citation type="journal article" date="2009" name="Nat. Genet.">
        <title>The genome of the cucumber, Cucumis sativus L.</title>
        <authorList>
            <person name="Huang S."/>
            <person name="Li R."/>
            <person name="Zhang Z."/>
            <person name="Li L."/>
            <person name="Gu X."/>
            <person name="Fan W."/>
            <person name="Lucas W.J."/>
            <person name="Wang X."/>
            <person name="Xie B."/>
            <person name="Ni P."/>
            <person name="Ren Y."/>
            <person name="Zhu H."/>
            <person name="Li J."/>
            <person name="Lin K."/>
            <person name="Jin W."/>
            <person name="Fei Z."/>
            <person name="Li G."/>
            <person name="Staub J."/>
            <person name="Kilian A."/>
            <person name="van der Vossen E.A."/>
            <person name="Wu Y."/>
            <person name="Guo J."/>
            <person name="He J."/>
            <person name="Jia Z."/>
            <person name="Ren Y."/>
            <person name="Tian G."/>
            <person name="Lu Y."/>
            <person name="Ruan J."/>
            <person name="Qian W."/>
            <person name="Wang M."/>
            <person name="Huang Q."/>
            <person name="Li B."/>
            <person name="Xuan Z."/>
            <person name="Cao J."/>
            <person name="Asan"/>
            <person name="Wu Z."/>
            <person name="Zhang J."/>
            <person name="Cai Q."/>
            <person name="Bai Y."/>
            <person name="Zhao B."/>
            <person name="Han Y."/>
            <person name="Li Y."/>
            <person name="Li X."/>
            <person name="Wang S."/>
            <person name="Shi Q."/>
            <person name="Liu S."/>
            <person name="Cho W.K."/>
            <person name="Kim J.Y."/>
            <person name="Xu Y."/>
            <person name="Heller-Uszynska K."/>
            <person name="Miao H."/>
            <person name="Cheng Z."/>
            <person name="Zhang S."/>
            <person name="Wu J."/>
            <person name="Yang Y."/>
            <person name="Kang H."/>
            <person name="Li M."/>
            <person name="Liang H."/>
            <person name="Ren X."/>
            <person name="Shi Z."/>
            <person name="Wen M."/>
            <person name="Jian M."/>
            <person name="Yang H."/>
            <person name="Zhang G."/>
            <person name="Yang Z."/>
            <person name="Chen R."/>
            <person name="Liu S."/>
            <person name="Li J."/>
            <person name="Ma L."/>
            <person name="Liu H."/>
            <person name="Zhou Y."/>
            <person name="Zhao J."/>
            <person name="Fang X."/>
            <person name="Li G."/>
            <person name="Fang L."/>
            <person name="Li Y."/>
            <person name="Liu D."/>
            <person name="Zheng H."/>
            <person name="Zhang Y."/>
            <person name="Qin N."/>
            <person name="Li Z."/>
            <person name="Yang G."/>
            <person name="Yang S."/>
            <person name="Bolund L."/>
            <person name="Kristiansen K."/>
            <person name="Zheng H."/>
            <person name="Li S."/>
            <person name="Zhang X."/>
            <person name="Yang H."/>
            <person name="Wang J."/>
            <person name="Sun R."/>
            <person name="Zhang B."/>
            <person name="Jiang S."/>
            <person name="Wang J."/>
            <person name="Du Y."/>
            <person name="Li S."/>
        </authorList>
    </citation>
    <scope>NUCLEOTIDE SEQUENCE [LARGE SCALE GENOMIC DNA]</scope>
    <source>
        <strain evidence="2">cv. 9930</strain>
    </source>
</reference>
<reference evidence="1 2" key="2">
    <citation type="journal article" date="2009" name="PLoS ONE">
        <title>An integrated genetic and cytogenetic map of the cucumber genome.</title>
        <authorList>
            <person name="Ren Y."/>
            <person name="Zhang Z."/>
            <person name="Liu J."/>
            <person name="Staub J.E."/>
            <person name="Han Y."/>
            <person name="Cheng Z."/>
            <person name="Li X."/>
            <person name="Lu J."/>
            <person name="Miao H."/>
            <person name="Kang H."/>
            <person name="Xie B."/>
            <person name="Gu X."/>
            <person name="Wang X."/>
            <person name="Du Y."/>
            <person name="Jin W."/>
            <person name="Huang S."/>
        </authorList>
    </citation>
    <scope>NUCLEOTIDE SEQUENCE [LARGE SCALE GENOMIC DNA]</scope>
    <source>
        <strain evidence="2">cv. 9930</strain>
    </source>
</reference>
<keyword evidence="2" id="KW-1185">Reference proteome</keyword>
<name>A0A0A0L120_CUCSA</name>
<gene>
    <name evidence="1" type="ORF">Csa_4G161840</name>
</gene>